<dbReference type="EMBL" id="MF459646">
    <property type="protein sequence ID" value="ASU03491.1"/>
    <property type="molecule type" value="Genomic_DNA"/>
</dbReference>
<proteinExistence type="predicted"/>
<dbReference type="Proteomes" id="UP000225553">
    <property type="component" value="Segment"/>
</dbReference>
<accession>A0A223LHJ1</accession>
<organism evidence="1 2">
    <name type="scientific">Erwinia phage vB_EamM_RisingSun</name>
    <dbReference type="NCBI Taxonomy" id="2026080"/>
    <lineage>
        <taxon>Viruses</taxon>
        <taxon>Duplodnaviria</taxon>
        <taxon>Heunggongvirae</taxon>
        <taxon>Uroviricota</taxon>
        <taxon>Caudoviricetes</taxon>
        <taxon>Chimalliviridae</taxon>
        <taxon>Risingsunvirus</taxon>
        <taxon>Risingsunvirus risingsun</taxon>
    </lineage>
</organism>
<gene>
    <name evidence="1" type="ORF">RISINGSUN_179</name>
</gene>
<evidence type="ECO:0000313" key="2">
    <source>
        <dbReference type="Proteomes" id="UP000225553"/>
    </source>
</evidence>
<protein>
    <submittedName>
        <fullName evidence="1">Uncharacterized protein</fullName>
    </submittedName>
</protein>
<name>A0A223LHJ1_9CAUD</name>
<keyword evidence="2" id="KW-1185">Reference proteome</keyword>
<evidence type="ECO:0000313" key="1">
    <source>
        <dbReference type="EMBL" id="ASU03491.1"/>
    </source>
</evidence>
<reference evidence="2" key="1">
    <citation type="submission" date="2017-07" db="EMBL/GenBank/DDBJ databases">
        <authorList>
            <person name="Putnam M.J."/>
            <person name="Sharma R."/>
            <person name="Kruger J.L."/>
            <person name="Berg J.A."/>
            <person name="Payne A.M."/>
            <person name="Fajardo C.P."/>
            <person name="Breakwell D.P."/>
            <person name="Hope S."/>
            <person name="Grose J.H."/>
        </authorList>
    </citation>
    <scope>NUCLEOTIDE SEQUENCE [LARGE SCALE GENOMIC DNA]</scope>
</reference>
<sequence length="68" mass="7682">MEKVKRLYVMVNNTRVGSGYTDYNRAVKKFNQAVKSNSGNNKVSLVILTDKNNKVELLSNQSQEQFAA</sequence>